<dbReference type="OrthoDB" id="3611560at2759"/>
<feature type="non-terminal residue" evidence="2">
    <location>
        <position position="282"/>
    </location>
</feature>
<gene>
    <name evidence="2" type="ORF">EPUL_005566</name>
</gene>
<evidence type="ECO:0000256" key="1">
    <source>
        <dbReference type="SAM" id="MobiDB-lite"/>
    </source>
</evidence>
<proteinExistence type="predicted"/>
<organism evidence="2 3">
    <name type="scientific">Erysiphe pulchra</name>
    <dbReference type="NCBI Taxonomy" id="225359"/>
    <lineage>
        <taxon>Eukaryota</taxon>
        <taxon>Fungi</taxon>
        <taxon>Dikarya</taxon>
        <taxon>Ascomycota</taxon>
        <taxon>Pezizomycotina</taxon>
        <taxon>Leotiomycetes</taxon>
        <taxon>Erysiphales</taxon>
        <taxon>Erysiphaceae</taxon>
        <taxon>Erysiphe</taxon>
    </lineage>
</organism>
<evidence type="ECO:0000313" key="3">
    <source>
        <dbReference type="Proteomes" id="UP000237438"/>
    </source>
</evidence>
<name>A0A2S4PIY4_9PEZI</name>
<comment type="caution">
    <text evidence="2">The sequence shown here is derived from an EMBL/GenBank/DDBJ whole genome shotgun (WGS) entry which is preliminary data.</text>
</comment>
<sequence length="282" mass="31102">MALSIAGVEGNAVLVLPSKPTQSLQVKQKEKSALPSNKTLPQKLQNIEKKTWASITRQGNQVTPAIPSLSAIPSNTPKHLRADKEKGKHPKLFTGDDRLFLRLTKEHEWRPLAPTTGFALTAKDKETRQLLLDKSSMISAQNAVIEPASDLVTDHIPNVPVAIQSLNNNVFVTKDMVEAEITRVPQASPTTVRPHGKTKAEVPYQSWLAHFPRSHAPRVGFRIFDESGLALVPKPRQNILQCKRCLGFHSTRGCSRAPACANCASTMHLTFECKGLIRCRNC</sequence>
<evidence type="ECO:0000313" key="2">
    <source>
        <dbReference type="EMBL" id="POS82016.1"/>
    </source>
</evidence>
<protein>
    <submittedName>
        <fullName evidence="2">Uncharacterized protein</fullName>
    </submittedName>
</protein>
<reference evidence="2 3" key="1">
    <citation type="submission" date="2017-10" db="EMBL/GenBank/DDBJ databases">
        <title>Development of genomic resources for the powdery mildew, Erysiphe pulchra.</title>
        <authorList>
            <person name="Wadl P.A."/>
            <person name="Mack B.M."/>
            <person name="Moore G."/>
            <person name="Beltz S.B."/>
        </authorList>
    </citation>
    <scope>NUCLEOTIDE SEQUENCE [LARGE SCALE GENOMIC DNA]</scope>
    <source>
        <strain evidence="2">Cflorida</strain>
    </source>
</reference>
<feature type="region of interest" description="Disordered" evidence="1">
    <location>
        <begin position="69"/>
        <end position="89"/>
    </location>
</feature>
<dbReference type="AlphaFoldDB" id="A0A2S4PIY4"/>
<keyword evidence="3" id="KW-1185">Reference proteome</keyword>
<accession>A0A2S4PIY4</accession>
<dbReference type="Proteomes" id="UP000237438">
    <property type="component" value="Unassembled WGS sequence"/>
</dbReference>
<dbReference type="EMBL" id="PEDP01004979">
    <property type="protein sequence ID" value="POS82016.1"/>
    <property type="molecule type" value="Genomic_DNA"/>
</dbReference>